<dbReference type="Proteomes" id="UP001499852">
    <property type="component" value="Unassembled WGS sequence"/>
</dbReference>
<keyword evidence="2" id="KW-1185">Reference proteome</keyword>
<reference evidence="2" key="1">
    <citation type="journal article" date="2019" name="Int. J. Syst. Evol. Microbiol.">
        <title>The Global Catalogue of Microorganisms (GCM) 10K type strain sequencing project: providing services to taxonomists for standard genome sequencing and annotation.</title>
        <authorList>
            <consortium name="The Broad Institute Genomics Platform"/>
            <consortium name="The Broad Institute Genome Sequencing Center for Infectious Disease"/>
            <person name="Wu L."/>
            <person name="Ma J."/>
        </authorList>
    </citation>
    <scope>NUCLEOTIDE SEQUENCE [LARGE SCALE GENOMIC DNA]</scope>
    <source>
        <strain evidence="2">JCM 18053</strain>
    </source>
</reference>
<name>A0ABP9NYT5_9BACT</name>
<comment type="caution">
    <text evidence="1">The sequence shown here is derived from an EMBL/GenBank/DDBJ whole genome shotgun (WGS) entry which is preliminary data.</text>
</comment>
<protein>
    <recommendedName>
        <fullName evidence="3">Helix-turn-helix protein</fullName>
    </recommendedName>
</protein>
<accession>A0ABP9NYT5</accession>
<gene>
    <name evidence="1" type="ORF">GCM10023213_13190</name>
</gene>
<organism evidence="1 2">
    <name type="scientific">Prosthecobacter algae</name>
    <dbReference type="NCBI Taxonomy" id="1144682"/>
    <lineage>
        <taxon>Bacteria</taxon>
        <taxon>Pseudomonadati</taxon>
        <taxon>Verrucomicrobiota</taxon>
        <taxon>Verrucomicrobiia</taxon>
        <taxon>Verrucomicrobiales</taxon>
        <taxon>Verrucomicrobiaceae</taxon>
        <taxon>Prosthecobacter</taxon>
    </lineage>
</organism>
<evidence type="ECO:0008006" key="3">
    <source>
        <dbReference type="Google" id="ProtNLM"/>
    </source>
</evidence>
<evidence type="ECO:0000313" key="2">
    <source>
        <dbReference type="Proteomes" id="UP001499852"/>
    </source>
</evidence>
<sequence length="70" mass="7877">MSSNKLNNKNQNVIESLLLSRKDVSRIMCVSNMTVKRLQGRGLLTPIYLGPRLIRYRSEDVADLISKSAA</sequence>
<evidence type="ECO:0000313" key="1">
    <source>
        <dbReference type="EMBL" id="GAA5137059.1"/>
    </source>
</evidence>
<proteinExistence type="predicted"/>
<dbReference type="EMBL" id="BAABIA010000002">
    <property type="protein sequence ID" value="GAA5137059.1"/>
    <property type="molecule type" value="Genomic_DNA"/>
</dbReference>